<gene>
    <name evidence="1" type="ORF">C8N34_1137</name>
</gene>
<protein>
    <submittedName>
        <fullName evidence="1">Uncharacterized protein (DUF433 family)</fullName>
    </submittedName>
</protein>
<dbReference type="PANTHER" id="PTHR34849">
    <property type="entry name" value="SSL5025 PROTEIN"/>
    <property type="match status" value="1"/>
</dbReference>
<sequence>MPAELTINEAAHLAGVSTKLIEKSVESGILHAEKVTDVLTRRLTRRLPLAAVPFLSAINDEWLRDLPVARKRRIWTIVSRSRLAAEARLAEVRLNETITLDLEGMAGTRTRLAYDYRAARDAHLVSDDEILGGTPVIRGTRLTVYSVLGRLEGGDTVADLVEDYPGIPEAAFLAAATYARTHPLRGRPSGRPWVPDATVRH</sequence>
<comment type="caution">
    <text evidence="1">The sequence shown here is derived from an EMBL/GenBank/DDBJ whole genome shotgun (WGS) entry which is preliminary data.</text>
</comment>
<name>A0A2T6ATV9_9RHOB</name>
<dbReference type="RefSeq" id="WP_233557363.1">
    <property type="nucleotide sequence ID" value="NZ_QBKP01000013.1"/>
</dbReference>
<dbReference type="PANTHER" id="PTHR34849:SF3">
    <property type="entry name" value="SSR2962 PROTEIN"/>
    <property type="match status" value="1"/>
</dbReference>
<dbReference type="InterPro" id="IPR009057">
    <property type="entry name" value="Homeodomain-like_sf"/>
</dbReference>
<dbReference type="Pfam" id="PF04255">
    <property type="entry name" value="DUF433"/>
    <property type="match status" value="1"/>
</dbReference>
<dbReference type="InterPro" id="IPR007367">
    <property type="entry name" value="DUF433"/>
</dbReference>
<accession>A0A2T6ATV9</accession>
<dbReference type="Gene3D" id="1.10.10.10">
    <property type="entry name" value="Winged helix-like DNA-binding domain superfamily/Winged helix DNA-binding domain"/>
    <property type="match status" value="1"/>
</dbReference>
<dbReference type="EMBL" id="QBKP01000013">
    <property type="protein sequence ID" value="PTX47251.1"/>
    <property type="molecule type" value="Genomic_DNA"/>
</dbReference>
<evidence type="ECO:0000313" key="2">
    <source>
        <dbReference type="Proteomes" id="UP000244224"/>
    </source>
</evidence>
<dbReference type="InterPro" id="IPR036388">
    <property type="entry name" value="WH-like_DNA-bd_sf"/>
</dbReference>
<reference evidence="1 2" key="1">
    <citation type="submission" date="2018-04" db="EMBL/GenBank/DDBJ databases">
        <title>Genomic Encyclopedia of Archaeal and Bacterial Type Strains, Phase II (KMG-II): from individual species to whole genera.</title>
        <authorList>
            <person name="Goeker M."/>
        </authorList>
    </citation>
    <scope>NUCLEOTIDE SEQUENCE [LARGE SCALE GENOMIC DNA]</scope>
    <source>
        <strain evidence="1 2">DSM 21823</strain>
    </source>
</reference>
<dbReference type="Proteomes" id="UP000244224">
    <property type="component" value="Unassembled WGS sequence"/>
</dbReference>
<evidence type="ECO:0000313" key="1">
    <source>
        <dbReference type="EMBL" id="PTX47251.1"/>
    </source>
</evidence>
<dbReference type="SUPFAM" id="SSF46689">
    <property type="entry name" value="Homeodomain-like"/>
    <property type="match status" value="1"/>
</dbReference>
<organism evidence="1 2">
    <name type="scientific">Gemmobacter caeni</name>
    <dbReference type="NCBI Taxonomy" id="589035"/>
    <lineage>
        <taxon>Bacteria</taxon>
        <taxon>Pseudomonadati</taxon>
        <taxon>Pseudomonadota</taxon>
        <taxon>Alphaproteobacteria</taxon>
        <taxon>Rhodobacterales</taxon>
        <taxon>Paracoccaceae</taxon>
        <taxon>Gemmobacter</taxon>
    </lineage>
</organism>
<keyword evidence="2" id="KW-1185">Reference proteome</keyword>
<proteinExistence type="predicted"/>
<dbReference type="AlphaFoldDB" id="A0A2T6ATV9"/>